<evidence type="ECO:0000313" key="7">
    <source>
        <dbReference type="EMBL" id="MFD2610477.1"/>
    </source>
</evidence>
<keyword evidence="3 7" id="KW-0378">Hydrolase</keyword>
<evidence type="ECO:0000256" key="3">
    <source>
        <dbReference type="ARBA" id="ARBA00022801"/>
    </source>
</evidence>
<dbReference type="Pfam" id="PF13180">
    <property type="entry name" value="PDZ_2"/>
    <property type="match status" value="1"/>
</dbReference>
<comment type="similarity">
    <text evidence="1">Belongs to the peptidase S1C family.</text>
</comment>
<dbReference type="CDD" id="cd06779">
    <property type="entry name" value="cpPDZ_Deg_HtrA-like"/>
    <property type="match status" value="1"/>
</dbReference>
<comment type="caution">
    <text evidence="7">The sequence shown here is derived from an EMBL/GenBank/DDBJ whole genome shotgun (WGS) entry which is preliminary data.</text>
</comment>
<evidence type="ECO:0000256" key="1">
    <source>
        <dbReference type="ARBA" id="ARBA00010541"/>
    </source>
</evidence>
<evidence type="ECO:0000313" key="8">
    <source>
        <dbReference type="Proteomes" id="UP001597475"/>
    </source>
</evidence>
<feature type="region of interest" description="Disordered" evidence="4">
    <location>
        <begin position="27"/>
        <end position="50"/>
    </location>
</feature>
<reference evidence="8" key="1">
    <citation type="journal article" date="2019" name="Int. J. Syst. Evol. Microbiol.">
        <title>The Global Catalogue of Microorganisms (GCM) 10K type strain sequencing project: providing services to taxonomists for standard genome sequencing and annotation.</title>
        <authorList>
            <consortium name="The Broad Institute Genomics Platform"/>
            <consortium name="The Broad Institute Genome Sequencing Center for Infectious Disease"/>
            <person name="Wu L."/>
            <person name="Ma J."/>
        </authorList>
    </citation>
    <scope>NUCLEOTIDE SEQUENCE [LARGE SCALE GENOMIC DNA]</scope>
    <source>
        <strain evidence="8">KCTC 33842</strain>
    </source>
</reference>
<feature type="domain" description="PDZ" evidence="6">
    <location>
        <begin position="284"/>
        <end position="372"/>
    </location>
</feature>
<dbReference type="GO" id="GO:0008233">
    <property type="term" value="F:peptidase activity"/>
    <property type="evidence" value="ECO:0007669"/>
    <property type="project" value="UniProtKB-KW"/>
</dbReference>
<dbReference type="InterPro" id="IPR051201">
    <property type="entry name" value="Chloro_Bact_Ser_Proteases"/>
</dbReference>
<dbReference type="RefSeq" id="WP_386846678.1">
    <property type="nucleotide sequence ID" value="NZ_JBHUMK010000066.1"/>
</dbReference>
<dbReference type="Proteomes" id="UP001597475">
    <property type="component" value="Unassembled WGS sequence"/>
</dbReference>
<dbReference type="Gene3D" id="2.30.42.10">
    <property type="match status" value="1"/>
</dbReference>
<feature type="chain" id="PRO_5046362239" evidence="5">
    <location>
        <begin position="25"/>
        <end position="392"/>
    </location>
</feature>
<organism evidence="7 8">
    <name type="scientific">Deinococcus taklimakanensis</name>
    <dbReference type="NCBI Taxonomy" id="536443"/>
    <lineage>
        <taxon>Bacteria</taxon>
        <taxon>Thermotogati</taxon>
        <taxon>Deinococcota</taxon>
        <taxon>Deinococci</taxon>
        <taxon>Deinococcales</taxon>
        <taxon>Deinococcaceae</taxon>
        <taxon>Deinococcus</taxon>
    </lineage>
</organism>
<dbReference type="Pfam" id="PF13365">
    <property type="entry name" value="Trypsin_2"/>
    <property type="match status" value="1"/>
</dbReference>
<accession>A0ABW5P889</accession>
<dbReference type="InterPro" id="IPR001940">
    <property type="entry name" value="Peptidase_S1C"/>
</dbReference>
<keyword evidence="2 7" id="KW-0645">Protease</keyword>
<evidence type="ECO:0000259" key="6">
    <source>
        <dbReference type="PROSITE" id="PS50106"/>
    </source>
</evidence>
<name>A0ABW5P889_9DEIO</name>
<protein>
    <submittedName>
        <fullName evidence="7">S1C family serine protease</fullName>
        <ecNumber evidence="7">3.4.21.-</ecNumber>
    </submittedName>
</protein>
<dbReference type="SUPFAM" id="SSF50156">
    <property type="entry name" value="PDZ domain-like"/>
    <property type="match status" value="1"/>
</dbReference>
<dbReference type="InterPro" id="IPR001478">
    <property type="entry name" value="PDZ"/>
</dbReference>
<feature type="signal peptide" evidence="5">
    <location>
        <begin position="1"/>
        <end position="24"/>
    </location>
</feature>
<dbReference type="Gene3D" id="2.40.10.10">
    <property type="entry name" value="Trypsin-like serine proteases"/>
    <property type="match status" value="2"/>
</dbReference>
<dbReference type="PROSITE" id="PS50106">
    <property type="entry name" value="PDZ"/>
    <property type="match status" value="1"/>
</dbReference>
<dbReference type="PRINTS" id="PR00834">
    <property type="entry name" value="PROTEASES2C"/>
</dbReference>
<dbReference type="InterPro" id="IPR036034">
    <property type="entry name" value="PDZ_sf"/>
</dbReference>
<dbReference type="SMART" id="SM00228">
    <property type="entry name" value="PDZ"/>
    <property type="match status" value="1"/>
</dbReference>
<gene>
    <name evidence="7" type="ORF">ACFSR9_13690</name>
</gene>
<evidence type="ECO:0000256" key="2">
    <source>
        <dbReference type="ARBA" id="ARBA00022670"/>
    </source>
</evidence>
<dbReference type="GO" id="GO:0006508">
    <property type="term" value="P:proteolysis"/>
    <property type="evidence" value="ECO:0007669"/>
    <property type="project" value="UniProtKB-KW"/>
</dbReference>
<keyword evidence="8" id="KW-1185">Reference proteome</keyword>
<proteinExistence type="inferred from homology"/>
<keyword evidence="5" id="KW-0732">Signal</keyword>
<evidence type="ECO:0000256" key="5">
    <source>
        <dbReference type="SAM" id="SignalP"/>
    </source>
</evidence>
<dbReference type="PANTHER" id="PTHR43343">
    <property type="entry name" value="PEPTIDASE S12"/>
    <property type="match status" value="1"/>
</dbReference>
<dbReference type="InterPro" id="IPR009003">
    <property type="entry name" value="Peptidase_S1_PA"/>
</dbReference>
<dbReference type="InterPro" id="IPR043504">
    <property type="entry name" value="Peptidase_S1_PA_chymotrypsin"/>
</dbReference>
<dbReference type="EMBL" id="JBHUMK010000066">
    <property type="protein sequence ID" value="MFD2610477.1"/>
    <property type="molecule type" value="Genomic_DNA"/>
</dbReference>
<sequence>MTATSRHRTRAAWLAFSLLTGALAQGPAPSAQVPGELAQRQTKNAPVPAARTPAPLTAAEKKAFQALFVKARPATLRIEDCATNDCREPDGVGTAFLISADGLALTAYHVVHGARNLVAVTADRKRLSVEVVGFDDQQDVALLRVNVAGAVPFLPLAPARPAVGDAALSIGNGDGAFLQPKTGRVLGLDAASDRADFVDRALQLSVPLVPGDSGGPVLNARGEVVGVVSYISVEGRAQKITSYAVPLTLGDPLVSDLKRGVKRPAPVIGVGLDGELSFLSDLPESLFARANKDLELGLGGTPGAFFTSVMPGSPAAQAGLRPLRYDARGKKTSGDVVSAVNGKRVVNFSAFQYAVRAHRPGDTVTLTVLRDGQTLSVKLTLVGRDSIKAEAE</sequence>
<dbReference type="PANTHER" id="PTHR43343:SF3">
    <property type="entry name" value="PROTEASE DO-LIKE 8, CHLOROPLASTIC"/>
    <property type="match status" value="1"/>
</dbReference>
<evidence type="ECO:0000256" key="4">
    <source>
        <dbReference type="SAM" id="MobiDB-lite"/>
    </source>
</evidence>
<dbReference type="SUPFAM" id="SSF50494">
    <property type="entry name" value="Trypsin-like serine proteases"/>
    <property type="match status" value="1"/>
</dbReference>
<dbReference type="EC" id="3.4.21.-" evidence="7"/>